<organism evidence="6 7">
    <name type="scientific">Lutibaculum baratangense AMV1</name>
    <dbReference type="NCBI Taxonomy" id="631454"/>
    <lineage>
        <taxon>Bacteria</taxon>
        <taxon>Pseudomonadati</taxon>
        <taxon>Pseudomonadota</taxon>
        <taxon>Alphaproteobacteria</taxon>
        <taxon>Hyphomicrobiales</taxon>
        <taxon>Tepidamorphaceae</taxon>
        <taxon>Lutibaculum</taxon>
    </lineage>
</organism>
<protein>
    <recommendedName>
        <fullName evidence="8">Penicillin amidase</fullName>
    </recommendedName>
</protein>
<keyword evidence="4" id="KW-0865">Zymogen</keyword>
<evidence type="ECO:0000313" key="6">
    <source>
        <dbReference type="EMBL" id="ESR26826.1"/>
    </source>
</evidence>
<dbReference type="InterPro" id="IPR043146">
    <property type="entry name" value="Penicillin_amidase_N_B-knob"/>
</dbReference>
<dbReference type="Gene3D" id="2.30.120.10">
    <property type="match status" value="1"/>
</dbReference>
<dbReference type="MEROPS" id="S45.003"/>
<dbReference type="PANTHER" id="PTHR34218:SF3">
    <property type="entry name" value="ACYL-HOMOSERINE LACTONE ACYLASE PVDQ"/>
    <property type="match status" value="1"/>
</dbReference>
<evidence type="ECO:0000256" key="3">
    <source>
        <dbReference type="ARBA" id="ARBA00022801"/>
    </source>
</evidence>
<dbReference type="InterPro" id="IPR043147">
    <property type="entry name" value="Penicillin_amidase_A-knob"/>
</dbReference>
<dbReference type="InterPro" id="IPR002692">
    <property type="entry name" value="S45"/>
</dbReference>
<evidence type="ECO:0000313" key="7">
    <source>
        <dbReference type="Proteomes" id="UP000017819"/>
    </source>
</evidence>
<dbReference type="InterPro" id="IPR014395">
    <property type="entry name" value="Pen/GL7ACA/AHL_acylase"/>
</dbReference>
<dbReference type="InterPro" id="IPR023343">
    <property type="entry name" value="Penicillin_amidase_dom1"/>
</dbReference>
<reference evidence="6 7" key="1">
    <citation type="journal article" date="2014" name="Genome Announc.">
        <title>Draft Genome Sequence of Lutibaculum baratangense Strain AMV1T, Isolated from a Mud Volcano in Andamans, India.</title>
        <authorList>
            <person name="Singh A."/>
            <person name="Sreenivas A."/>
            <person name="Sathyanarayana Reddy G."/>
            <person name="Pinnaka A.K."/>
            <person name="Shivaji S."/>
        </authorList>
    </citation>
    <scope>NUCLEOTIDE SEQUENCE [LARGE SCALE GENOMIC DNA]</scope>
    <source>
        <strain evidence="6 7">AMV1</strain>
    </source>
</reference>
<evidence type="ECO:0008006" key="8">
    <source>
        <dbReference type="Google" id="ProtNLM"/>
    </source>
</evidence>
<dbReference type="Gene3D" id="1.10.1400.10">
    <property type="match status" value="1"/>
</dbReference>
<dbReference type="Pfam" id="PF01804">
    <property type="entry name" value="Penicil_amidase"/>
    <property type="match status" value="1"/>
</dbReference>
<sequence>MPTDSTRPAARSGAPAGTTKLFGAFRLALRAWGGALRTGAPEPLDLQARLSMVAADGAPVESPVVIRWSDQQIPFIEAESDRDLAVALGIVHAHLRLAQIEMMRRVATGRLSETIGAAAFPLDQGLRTIDFMSAGRQAARALSPEAEAWTRGFLDGLNHQIAAVRKQPHEFEVLGIEAAPWSFEELMAVTRLASTDFTWRVWMQLMKLRARSDWSDTWARLIGEELPEPSLAGGGIAAAGLEFFGRGGSNAYAVSGARTAGGKPILAGDPHLPLQLPNMWLIAGMKSPTLHAVGMMVPAVPVLGLGRNRHIAWGGTNLHAASSELVDLGPEPAGLTSRTERIRVRWGRDHEIAVRDSPVGPVISDASVLRMGQGRAVALHWIGHRASDEVSALLNVARARDWQGFLGALDGYAVPGLNLVYADADGHIGEAMAATLPRRPHARADDLISQPEALDHWRSLATTRGLPHRLDPEEGYVASANNAPPRSDIQISRFFSPDDRVNRLRELLGQAEGLTVGGIIPLQWDVLSPPALRLRDRLLPILVEAQGVDNAFANALRGWDGRYSEDSAGALAFELLVFHLVRRLHEGQVRDVYLASWDPWPLLHRDLDTIPRDRLVPVMAASAGAAGRPFRRLRIWGNAHRLRLGHALSRLPLVGGRYLVEERPIGGSNETLMKSRHGFSGGRHTVTFGSQARHIFDMADEDENHFVLLGGQDGWLGSSTFADQARLWREGRHLRVPLRPETVRAEFPHVTEIRPAGPGG</sequence>
<dbReference type="GO" id="GO:0017000">
    <property type="term" value="P:antibiotic biosynthetic process"/>
    <property type="evidence" value="ECO:0007669"/>
    <property type="project" value="InterPro"/>
</dbReference>
<dbReference type="Proteomes" id="UP000017819">
    <property type="component" value="Unassembled WGS sequence"/>
</dbReference>
<dbReference type="eggNOG" id="COG2366">
    <property type="taxonomic scope" value="Bacteria"/>
</dbReference>
<dbReference type="STRING" id="631454.N177_0610"/>
<keyword evidence="7" id="KW-1185">Reference proteome</keyword>
<feature type="active site" description="Nucleophile" evidence="5">
    <location>
        <position position="249"/>
    </location>
</feature>
<proteinExistence type="inferred from homology"/>
<evidence type="ECO:0000256" key="1">
    <source>
        <dbReference type="ARBA" id="ARBA00006586"/>
    </source>
</evidence>
<gene>
    <name evidence="6" type="ORF">N177_0610</name>
</gene>
<dbReference type="SUPFAM" id="SSF56235">
    <property type="entry name" value="N-terminal nucleophile aminohydrolases (Ntn hydrolases)"/>
    <property type="match status" value="1"/>
</dbReference>
<dbReference type="OrthoDB" id="9760084at2"/>
<dbReference type="RefSeq" id="WP_023430759.1">
    <property type="nucleotide sequence ID" value="NZ_AWXZ01000013.1"/>
</dbReference>
<comment type="similarity">
    <text evidence="1">Belongs to the peptidase S45 family.</text>
</comment>
<dbReference type="Gene3D" id="1.10.439.10">
    <property type="entry name" value="Penicillin Amidohydrolase, domain 1"/>
    <property type="match status" value="1"/>
</dbReference>
<evidence type="ECO:0000256" key="4">
    <source>
        <dbReference type="ARBA" id="ARBA00023145"/>
    </source>
</evidence>
<dbReference type="AlphaFoldDB" id="V4RL95"/>
<comment type="caution">
    <text evidence="6">The sequence shown here is derived from an EMBL/GenBank/DDBJ whole genome shotgun (WGS) entry which is preliminary data.</text>
</comment>
<dbReference type="GO" id="GO:0016811">
    <property type="term" value="F:hydrolase activity, acting on carbon-nitrogen (but not peptide) bonds, in linear amides"/>
    <property type="evidence" value="ECO:0007669"/>
    <property type="project" value="InterPro"/>
</dbReference>
<dbReference type="PIRSF" id="PIRSF001227">
    <property type="entry name" value="Pen_acylase"/>
    <property type="match status" value="1"/>
</dbReference>
<dbReference type="InterPro" id="IPR029055">
    <property type="entry name" value="Ntn_hydrolases_N"/>
</dbReference>
<keyword evidence="3" id="KW-0378">Hydrolase</keyword>
<name>V4RL95_9HYPH</name>
<evidence type="ECO:0000256" key="2">
    <source>
        <dbReference type="ARBA" id="ARBA00022729"/>
    </source>
</evidence>
<dbReference type="PANTHER" id="PTHR34218">
    <property type="entry name" value="PEPTIDASE S45 PENICILLIN AMIDASE"/>
    <property type="match status" value="1"/>
</dbReference>
<evidence type="ECO:0000256" key="5">
    <source>
        <dbReference type="PIRSR" id="PIRSR001227-1"/>
    </source>
</evidence>
<accession>V4RL95</accession>
<dbReference type="Gene3D" id="3.60.20.10">
    <property type="entry name" value="Glutamine Phosphoribosylpyrophosphate, subunit 1, domain 1"/>
    <property type="match status" value="1"/>
</dbReference>
<keyword evidence="2" id="KW-0732">Signal</keyword>
<dbReference type="EMBL" id="AWXZ01000013">
    <property type="protein sequence ID" value="ESR26826.1"/>
    <property type="molecule type" value="Genomic_DNA"/>
</dbReference>